<evidence type="ECO:0000313" key="1">
    <source>
        <dbReference type="EMBL" id="KZV22778.1"/>
    </source>
</evidence>
<reference evidence="1 2" key="1">
    <citation type="journal article" date="2015" name="Proc. Natl. Acad. Sci. U.S.A.">
        <title>The resurrection genome of Boea hygrometrica: A blueprint for survival of dehydration.</title>
        <authorList>
            <person name="Xiao L."/>
            <person name="Yang G."/>
            <person name="Zhang L."/>
            <person name="Yang X."/>
            <person name="Zhao S."/>
            <person name="Ji Z."/>
            <person name="Zhou Q."/>
            <person name="Hu M."/>
            <person name="Wang Y."/>
            <person name="Chen M."/>
            <person name="Xu Y."/>
            <person name="Jin H."/>
            <person name="Xiao X."/>
            <person name="Hu G."/>
            <person name="Bao F."/>
            <person name="Hu Y."/>
            <person name="Wan P."/>
            <person name="Li L."/>
            <person name="Deng X."/>
            <person name="Kuang T."/>
            <person name="Xiang C."/>
            <person name="Zhu J.K."/>
            <person name="Oliver M.J."/>
            <person name="He Y."/>
        </authorList>
    </citation>
    <scope>NUCLEOTIDE SEQUENCE [LARGE SCALE GENOMIC DNA]</scope>
    <source>
        <strain evidence="2">cv. XS01</strain>
    </source>
</reference>
<proteinExistence type="predicted"/>
<sequence>MSFIAVNLPVFSDQSLVESKVKAVQSKGSKASVLRTYGVEDPVNQEGTGLWYDYNPFAEGEAAQGQAGGAS</sequence>
<gene>
    <name evidence="1" type="ORF">F511_15523</name>
</gene>
<dbReference type="Proteomes" id="UP000250235">
    <property type="component" value="Unassembled WGS sequence"/>
</dbReference>
<keyword evidence="2" id="KW-1185">Reference proteome</keyword>
<name>A0A2Z7AN19_9LAMI</name>
<evidence type="ECO:0000313" key="2">
    <source>
        <dbReference type="Proteomes" id="UP000250235"/>
    </source>
</evidence>
<dbReference type="AlphaFoldDB" id="A0A2Z7AN19"/>
<accession>A0A2Z7AN19</accession>
<protein>
    <submittedName>
        <fullName evidence="1">Aspartic protein nepenthesin-1</fullName>
    </submittedName>
</protein>
<dbReference type="EMBL" id="KV014107">
    <property type="protein sequence ID" value="KZV22778.1"/>
    <property type="molecule type" value="Genomic_DNA"/>
</dbReference>
<organism evidence="1 2">
    <name type="scientific">Dorcoceras hygrometricum</name>
    <dbReference type="NCBI Taxonomy" id="472368"/>
    <lineage>
        <taxon>Eukaryota</taxon>
        <taxon>Viridiplantae</taxon>
        <taxon>Streptophyta</taxon>
        <taxon>Embryophyta</taxon>
        <taxon>Tracheophyta</taxon>
        <taxon>Spermatophyta</taxon>
        <taxon>Magnoliopsida</taxon>
        <taxon>eudicotyledons</taxon>
        <taxon>Gunneridae</taxon>
        <taxon>Pentapetalae</taxon>
        <taxon>asterids</taxon>
        <taxon>lamiids</taxon>
        <taxon>Lamiales</taxon>
        <taxon>Gesneriaceae</taxon>
        <taxon>Didymocarpoideae</taxon>
        <taxon>Trichosporeae</taxon>
        <taxon>Loxocarpinae</taxon>
        <taxon>Dorcoceras</taxon>
    </lineage>
</organism>